<name>A0A8T9MVD8_9NEIS</name>
<evidence type="ECO:0000313" key="2">
    <source>
        <dbReference type="Proteomes" id="UP000831534"/>
    </source>
</evidence>
<dbReference type="KEGG" id="ckh:LVJ77_09055"/>
<dbReference type="AlphaFoldDB" id="A0A8T9MVD8"/>
<reference evidence="1" key="1">
    <citation type="journal article" date="2022" name="Res Sq">
        <title>Evolution of multicellular longitudinally dividing oral cavity symbionts (Neisseriaceae).</title>
        <authorList>
            <person name="Nyongesa S."/>
            <person name="Weber P."/>
            <person name="Bernet E."/>
            <person name="Pullido F."/>
            <person name="Nieckarz M."/>
            <person name="Delaby M."/>
            <person name="Nieves C."/>
            <person name="Viehboeck T."/>
            <person name="Krause N."/>
            <person name="Rivera-Millot A."/>
            <person name="Nakamura A."/>
            <person name="Vischer N."/>
            <person name="VanNieuwenhze M."/>
            <person name="Brun Y."/>
            <person name="Cava F."/>
            <person name="Bulgheresi S."/>
            <person name="Veyrier F."/>
        </authorList>
    </citation>
    <scope>NUCLEOTIDE SEQUENCE</scope>
    <source>
        <strain evidence="1">17694</strain>
    </source>
</reference>
<evidence type="ECO:0000313" key="1">
    <source>
        <dbReference type="EMBL" id="UOP04436.1"/>
    </source>
</evidence>
<dbReference type="Proteomes" id="UP000831534">
    <property type="component" value="Chromosome"/>
</dbReference>
<proteinExistence type="predicted"/>
<accession>A0A8T9MVD8</accession>
<organism evidence="1 2">
    <name type="scientific">Conchiformibius kuhniae</name>
    <dbReference type="NCBI Taxonomy" id="211502"/>
    <lineage>
        <taxon>Bacteria</taxon>
        <taxon>Pseudomonadati</taxon>
        <taxon>Pseudomonadota</taxon>
        <taxon>Betaproteobacteria</taxon>
        <taxon>Neisseriales</taxon>
        <taxon>Neisseriaceae</taxon>
        <taxon>Conchiformibius</taxon>
    </lineage>
</organism>
<protein>
    <submittedName>
        <fullName evidence="1">Uncharacterized protein</fullName>
    </submittedName>
</protein>
<dbReference type="EMBL" id="CP091521">
    <property type="protein sequence ID" value="UOP04436.1"/>
    <property type="molecule type" value="Genomic_DNA"/>
</dbReference>
<gene>
    <name evidence="1" type="ORF">LVJ77_09055</name>
</gene>
<keyword evidence="2" id="KW-1185">Reference proteome</keyword>
<dbReference type="RefSeq" id="WP_156900940.1">
    <property type="nucleotide sequence ID" value="NZ_CP091521.1"/>
</dbReference>
<reference evidence="1" key="2">
    <citation type="submission" date="2024-09" db="EMBL/GenBank/DDBJ databases">
        <authorList>
            <person name="Veyrier F.J."/>
        </authorList>
    </citation>
    <scope>NUCLEOTIDE SEQUENCE</scope>
    <source>
        <strain evidence="1">17694</strain>
    </source>
</reference>
<sequence length="45" mass="5345">MADYVAVQAHHIIPLGVFNDLKHEVREEFHRIFDTLQKESKRRLG</sequence>